<proteinExistence type="predicted"/>
<evidence type="ECO:0000256" key="1">
    <source>
        <dbReference type="ARBA" id="ARBA00023277"/>
    </source>
</evidence>
<dbReference type="Gene3D" id="3.20.20.150">
    <property type="entry name" value="Divalent-metal-dependent TIM barrel enzymes"/>
    <property type="match status" value="1"/>
</dbReference>
<dbReference type="PANTHER" id="PTHR12110">
    <property type="entry name" value="HYDROXYPYRUVATE ISOMERASE"/>
    <property type="match status" value="1"/>
</dbReference>
<reference evidence="3 4" key="1">
    <citation type="submission" date="2016-09" db="EMBL/GenBank/DDBJ databases">
        <title>Complete genome sequence of microbes from the polar regions.</title>
        <authorList>
            <person name="Liao L."/>
            <person name="Chen B."/>
        </authorList>
    </citation>
    <scope>NUCLEOTIDE SEQUENCE [LARGE SCALE GENOMIC DNA]</scope>
    <source>
        <strain evidence="3 4">ZS314</strain>
    </source>
</reference>
<protein>
    <submittedName>
        <fullName evidence="3">Xylose isomerase</fullName>
    </submittedName>
</protein>
<dbReference type="InterPro" id="IPR013022">
    <property type="entry name" value="Xyl_isomerase-like_TIM-brl"/>
</dbReference>
<dbReference type="InterPro" id="IPR050312">
    <property type="entry name" value="IolE/XylAMocC-like"/>
</dbReference>
<dbReference type="GO" id="GO:0016853">
    <property type="term" value="F:isomerase activity"/>
    <property type="evidence" value="ECO:0007669"/>
    <property type="project" value="UniProtKB-KW"/>
</dbReference>
<gene>
    <name evidence="3" type="ORF">BHD05_02740</name>
</gene>
<keyword evidence="1" id="KW-0119">Carbohydrate metabolism</keyword>
<sequence length="257" mass="26899">MSDPQAYSVQLYSVRDALEVDLAGTIARIATIGFTRVEPYNFVATATELGAALRANHLTAPSGHAPLLTGDQHAIFAAARDLGIGTVIDPHHPAENWTSVEDIAATAVALGAAAKVGAEYGIRVGYHNHQFEIEARFDGRTGLEVLAEHLDPAVVLEVDTYWAAVGGEDPVALLARLGDRVRFIHIKDGPVSMDKDAQLPAGQGNIAICEVIAAASALEVGVVEFDAYAGDIFEGLAESLAFLTAERGTSAVSAVSA</sequence>
<dbReference type="EMBL" id="CP017146">
    <property type="protein sequence ID" value="QHO68716.1"/>
    <property type="molecule type" value="Genomic_DNA"/>
</dbReference>
<name>A0A7L5AFK4_9MICO</name>
<dbReference type="KEGG" id="mant:BHD05_02740"/>
<keyword evidence="3" id="KW-0413">Isomerase</keyword>
<feature type="domain" description="Xylose isomerase-like TIM barrel" evidence="2">
    <location>
        <begin position="75"/>
        <end position="224"/>
    </location>
</feature>
<dbReference type="RefSeq" id="WP_161885070.1">
    <property type="nucleotide sequence ID" value="NZ_CP017146.1"/>
</dbReference>
<evidence type="ECO:0000313" key="4">
    <source>
        <dbReference type="Proteomes" id="UP000464507"/>
    </source>
</evidence>
<keyword evidence="4" id="KW-1185">Reference proteome</keyword>
<dbReference type="SUPFAM" id="SSF51658">
    <property type="entry name" value="Xylose isomerase-like"/>
    <property type="match status" value="1"/>
</dbReference>
<dbReference type="AlphaFoldDB" id="A0A7L5AFK4"/>
<dbReference type="Proteomes" id="UP000464507">
    <property type="component" value="Chromosome"/>
</dbReference>
<evidence type="ECO:0000313" key="3">
    <source>
        <dbReference type="EMBL" id="QHO68716.1"/>
    </source>
</evidence>
<accession>A0A7L5AFK4</accession>
<dbReference type="OrthoDB" id="5182842at2"/>
<dbReference type="InterPro" id="IPR036237">
    <property type="entry name" value="Xyl_isomerase-like_sf"/>
</dbReference>
<dbReference type="PANTHER" id="PTHR12110:SF41">
    <property type="entry name" value="INOSOSE DEHYDRATASE"/>
    <property type="match status" value="1"/>
</dbReference>
<organism evidence="3 4">
    <name type="scientific">Marisediminicola antarctica</name>
    <dbReference type="NCBI Taxonomy" id="674079"/>
    <lineage>
        <taxon>Bacteria</taxon>
        <taxon>Bacillati</taxon>
        <taxon>Actinomycetota</taxon>
        <taxon>Actinomycetes</taxon>
        <taxon>Micrococcales</taxon>
        <taxon>Microbacteriaceae</taxon>
        <taxon>Marisediminicola</taxon>
    </lineage>
</organism>
<dbReference type="Pfam" id="PF01261">
    <property type="entry name" value="AP_endonuc_2"/>
    <property type="match status" value="1"/>
</dbReference>
<evidence type="ECO:0000259" key="2">
    <source>
        <dbReference type="Pfam" id="PF01261"/>
    </source>
</evidence>